<evidence type="ECO:0000313" key="2">
    <source>
        <dbReference type="Proteomes" id="UP000014243"/>
    </source>
</evidence>
<reference evidence="1 2" key="1">
    <citation type="journal article" date="2013" name="PLoS ONE">
        <title>Lactobacillus paracasei comparative genomics: towards species pan-genome definition and exploitation of diversity.</title>
        <authorList>
            <person name="Smokvina T."/>
            <person name="Wels M."/>
            <person name="Polka J."/>
            <person name="Chervaux C."/>
            <person name="Brisse S."/>
            <person name="Boekhorst J."/>
            <person name="van Hylckama Vlieg J.E."/>
            <person name="Siezen R.J."/>
        </authorList>
    </citation>
    <scope>NUCLEOTIDE SEQUENCE [LARGE SCALE GENOMIC DNA]</scope>
    <source>
        <strain evidence="1 2">Lpp126</strain>
    </source>
</reference>
<dbReference type="AlphaFoldDB" id="S2TCW2"/>
<feature type="non-terminal residue" evidence="1">
    <location>
        <position position="1"/>
    </location>
</feature>
<name>S2TCW2_LACPA</name>
<dbReference type="Proteomes" id="UP000014243">
    <property type="component" value="Unassembled WGS sequence"/>
</dbReference>
<proteinExistence type="predicted"/>
<evidence type="ECO:0000313" key="1">
    <source>
        <dbReference type="EMBL" id="EPC89433.1"/>
    </source>
</evidence>
<protein>
    <submittedName>
        <fullName evidence="1">Uncharacterized protein</fullName>
    </submittedName>
</protein>
<accession>S2TCW2</accession>
<comment type="caution">
    <text evidence="1">The sequence shown here is derived from an EMBL/GenBank/DDBJ whole genome shotgun (WGS) entry which is preliminary data.</text>
</comment>
<sequence>GDFETVGLAGSKRRHAFQLHLAGDCGVWHGKEIFALSFS</sequence>
<dbReference type="EMBL" id="ANKC01000027">
    <property type="protein sequence ID" value="EPC89433.1"/>
    <property type="molecule type" value="Genomic_DNA"/>
</dbReference>
<gene>
    <name evidence="1" type="ORF">Lpp126_00515</name>
</gene>
<organism evidence="1 2">
    <name type="scientific">Lacticaseibacillus paracasei subsp. paracasei Lpp126</name>
    <dbReference type="NCBI Taxonomy" id="1256206"/>
    <lineage>
        <taxon>Bacteria</taxon>
        <taxon>Bacillati</taxon>
        <taxon>Bacillota</taxon>
        <taxon>Bacilli</taxon>
        <taxon>Lactobacillales</taxon>
        <taxon>Lactobacillaceae</taxon>
        <taxon>Lacticaseibacillus</taxon>
    </lineage>
</organism>